<reference evidence="2" key="1">
    <citation type="journal article" date="2021" name="Genome Biol. Evol.">
        <title>A High-Quality Reference Genome for a Parasitic Bivalve with Doubly Uniparental Inheritance (Bivalvia: Unionida).</title>
        <authorList>
            <person name="Smith C.H."/>
        </authorList>
    </citation>
    <scope>NUCLEOTIDE SEQUENCE</scope>
    <source>
        <strain evidence="2">CHS0354</strain>
    </source>
</reference>
<keyword evidence="3" id="KW-1185">Reference proteome</keyword>
<gene>
    <name evidence="2" type="ORF">CHS0354_007337</name>
</gene>
<dbReference type="Proteomes" id="UP001195483">
    <property type="component" value="Unassembled WGS sequence"/>
</dbReference>
<evidence type="ECO:0000313" key="2">
    <source>
        <dbReference type="EMBL" id="KAK3609533.1"/>
    </source>
</evidence>
<dbReference type="AlphaFoldDB" id="A0AAE0TH15"/>
<organism evidence="2 3">
    <name type="scientific">Potamilus streckersoni</name>
    <dbReference type="NCBI Taxonomy" id="2493646"/>
    <lineage>
        <taxon>Eukaryota</taxon>
        <taxon>Metazoa</taxon>
        <taxon>Spiralia</taxon>
        <taxon>Lophotrochozoa</taxon>
        <taxon>Mollusca</taxon>
        <taxon>Bivalvia</taxon>
        <taxon>Autobranchia</taxon>
        <taxon>Heteroconchia</taxon>
        <taxon>Palaeoheterodonta</taxon>
        <taxon>Unionida</taxon>
        <taxon>Unionoidea</taxon>
        <taxon>Unionidae</taxon>
        <taxon>Ambleminae</taxon>
        <taxon>Lampsilini</taxon>
        <taxon>Potamilus</taxon>
    </lineage>
</organism>
<reference evidence="2" key="2">
    <citation type="journal article" date="2021" name="Genome Biol. Evol.">
        <title>Developing a high-quality reference genome for a parasitic bivalve with doubly uniparental inheritance (Bivalvia: Unionida).</title>
        <authorList>
            <person name="Smith C.H."/>
        </authorList>
    </citation>
    <scope>NUCLEOTIDE SEQUENCE</scope>
    <source>
        <strain evidence="2">CHS0354</strain>
        <tissue evidence="2">Mantle</tissue>
    </source>
</reference>
<feature type="non-terminal residue" evidence="2">
    <location>
        <position position="1"/>
    </location>
</feature>
<accession>A0AAE0TH15</accession>
<protein>
    <submittedName>
        <fullName evidence="2">Uncharacterized protein</fullName>
    </submittedName>
</protein>
<comment type="caution">
    <text evidence="2">The sequence shown here is derived from an EMBL/GenBank/DDBJ whole genome shotgun (WGS) entry which is preliminary data.</text>
</comment>
<reference evidence="2" key="3">
    <citation type="submission" date="2023-05" db="EMBL/GenBank/DDBJ databases">
        <authorList>
            <person name="Smith C.H."/>
        </authorList>
    </citation>
    <scope>NUCLEOTIDE SEQUENCE</scope>
    <source>
        <strain evidence="2">CHS0354</strain>
        <tissue evidence="2">Mantle</tissue>
    </source>
</reference>
<dbReference type="EMBL" id="JAEAOA010000504">
    <property type="protein sequence ID" value="KAK3609533.1"/>
    <property type="molecule type" value="Genomic_DNA"/>
</dbReference>
<evidence type="ECO:0000313" key="3">
    <source>
        <dbReference type="Proteomes" id="UP001195483"/>
    </source>
</evidence>
<sequence length="66" mass="7364">KEGKPISHVTVVEYCIAMRTVFEQQQLKSSALLRMTKARLAHCLHENLNPSNNLADDKGTPRSLSS</sequence>
<name>A0AAE0TH15_9BIVA</name>
<proteinExistence type="predicted"/>
<feature type="region of interest" description="Disordered" evidence="1">
    <location>
        <begin position="47"/>
        <end position="66"/>
    </location>
</feature>
<evidence type="ECO:0000256" key="1">
    <source>
        <dbReference type="SAM" id="MobiDB-lite"/>
    </source>
</evidence>